<evidence type="ECO:0000313" key="3">
    <source>
        <dbReference type="Proteomes" id="UP000279994"/>
    </source>
</evidence>
<evidence type="ECO:0000256" key="1">
    <source>
        <dbReference type="SAM" id="Phobius"/>
    </source>
</evidence>
<dbReference type="EMBL" id="RJSF01000044">
    <property type="protein sequence ID" value="RNM12672.1"/>
    <property type="molecule type" value="Genomic_DNA"/>
</dbReference>
<name>A0A3N0GKI0_9ACTN</name>
<reference evidence="2 3" key="1">
    <citation type="submission" date="2018-11" db="EMBL/GenBank/DDBJ databases">
        <authorList>
            <person name="Li F."/>
        </authorList>
    </citation>
    <scope>NUCLEOTIDE SEQUENCE [LARGE SCALE GENOMIC DNA]</scope>
    <source>
        <strain evidence="2 3">Gsoil 818</strain>
    </source>
</reference>
<feature type="transmembrane region" description="Helical" evidence="1">
    <location>
        <begin position="60"/>
        <end position="82"/>
    </location>
</feature>
<accession>A0A3N0GKI0</accession>
<keyword evidence="1" id="KW-1133">Transmembrane helix</keyword>
<evidence type="ECO:0000313" key="2">
    <source>
        <dbReference type="EMBL" id="RNM12672.1"/>
    </source>
</evidence>
<keyword evidence="3" id="KW-1185">Reference proteome</keyword>
<proteinExistence type="predicted"/>
<dbReference type="Proteomes" id="UP000279994">
    <property type="component" value="Unassembled WGS sequence"/>
</dbReference>
<feature type="transmembrane region" description="Helical" evidence="1">
    <location>
        <begin position="170"/>
        <end position="192"/>
    </location>
</feature>
<keyword evidence="1" id="KW-0472">Membrane</keyword>
<feature type="transmembrane region" description="Helical" evidence="1">
    <location>
        <begin position="127"/>
        <end position="149"/>
    </location>
</feature>
<organism evidence="2 3">
    <name type="scientific">Nocardioides pocheonensis</name>
    <dbReference type="NCBI Taxonomy" id="661485"/>
    <lineage>
        <taxon>Bacteria</taxon>
        <taxon>Bacillati</taxon>
        <taxon>Actinomycetota</taxon>
        <taxon>Actinomycetes</taxon>
        <taxon>Propionibacteriales</taxon>
        <taxon>Nocardioidaceae</taxon>
        <taxon>Nocardioides</taxon>
    </lineage>
</organism>
<comment type="caution">
    <text evidence="2">The sequence shown here is derived from an EMBL/GenBank/DDBJ whole genome shotgun (WGS) entry which is preliminary data.</text>
</comment>
<dbReference type="AlphaFoldDB" id="A0A3N0GKI0"/>
<sequence>MQVSVSNGLGQLELAGEPATSYPLLTAPDRDLLQRTVVASTLVGSALIHGSVAGEHFGEWLLAGMFFVAVQLVELLLALAAVFAWDRPVARLVVLTGLGTVLVWLVSRTVGMPIGPADFRVPEPVGMTDVLCSLLELASVVAALPAARLRTTEPRGSVRPGGRSGPGGRAAAAVAAAAALSLTGAAVVPVVFNAPAHHAQSAVR</sequence>
<protein>
    <submittedName>
        <fullName evidence="2">Uncharacterized protein</fullName>
    </submittedName>
</protein>
<keyword evidence="1" id="KW-0812">Transmembrane</keyword>
<gene>
    <name evidence="2" type="ORF">EFL26_18895</name>
</gene>
<feature type="transmembrane region" description="Helical" evidence="1">
    <location>
        <begin position="89"/>
        <end position="107"/>
    </location>
</feature>